<organism evidence="3">
    <name type="scientific">Candidatus Fermentithermobacillus carboniphilus</name>
    <dbReference type="NCBI Taxonomy" id="3085328"/>
    <lineage>
        <taxon>Bacteria</taxon>
        <taxon>Bacillati</taxon>
        <taxon>Bacillota</taxon>
        <taxon>Candidatus Fermentithermobacillia</taxon>
        <taxon>Candidatus Fermentithermobacillales</taxon>
        <taxon>Candidatus Fermentithermobacillaceae</taxon>
        <taxon>Candidatus Fermentithermobacillus</taxon>
    </lineage>
</organism>
<reference evidence="3" key="2">
    <citation type="journal article" date="2023" name="Biology">
        <title>Prokaryotic Life Associated with Coal-Fire Gas Vents Revealed by Metagenomics.</title>
        <authorList>
            <person name="Kadnikov V.V."/>
            <person name="Mardanov A.V."/>
            <person name="Beletsky A.V."/>
            <person name="Karnachuk O.V."/>
            <person name="Ravin N.V."/>
        </authorList>
    </citation>
    <scope>NUCLEOTIDE SEQUENCE</scope>
    <source>
        <strain evidence="3">Bu02</strain>
    </source>
</reference>
<sequence>MRKEFRLAGEGGQGLITAAIILAEACAEHTDLNAVQTQSYGPESRGGASRADVIIADEDIDYPEIKRPEALLVMAQEASDLYVPGVADGGTVIVDTTYVKSVPAVNARIIRYPISEKARELGREIVANMVALGLLVGVTKVVPEDAVVAAIVDRVPRGTEDLNKKAFYAGIEAAKELQSREEGD</sequence>
<dbReference type="KEGG" id="fcz:IMF26_10900"/>
<dbReference type="Gene3D" id="3.40.920.10">
    <property type="entry name" value="Pyruvate-ferredoxin oxidoreductase, PFOR, domain III"/>
    <property type="match status" value="1"/>
</dbReference>
<accession>A0AAT9LCY7</accession>
<dbReference type="PANTHER" id="PTHR42730:SF1">
    <property type="entry name" value="2-OXOGLUTARATE SYNTHASE SUBUNIT KORC"/>
    <property type="match status" value="1"/>
</dbReference>
<dbReference type="GO" id="GO:0016903">
    <property type="term" value="F:oxidoreductase activity, acting on the aldehyde or oxo group of donors"/>
    <property type="evidence" value="ECO:0007669"/>
    <property type="project" value="InterPro"/>
</dbReference>
<gene>
    <name evidence="3" type="ORF">IMF26_10900</name>
</gene>
<evidence type="ECO:0000313" key="3">
    <source>
        <dbReference type="EMBL" id="QUL98492.1"/>
    </source>
</evidence>
<dbReference type="InterPro" id="IPR019752">
    <property type="entry name" value="Pyrv/ketoisovalerate_OxRed_cat"/>
</dbReference>
<reference evidence="3" key="1">
    <citation type="submission" date="2020-10" db="EMBL/GenBank/DDBJ databases">
        <authorList>
            <person name="Kadnikov V."/>
            <person name="Beletsky A.V."/>
            <person name="Mardanov A.V."/>
            <person name="Karnachuk O.V."/>
            <person name="Ravin N.V."/>
        </authorList>
    </citation>
    <scope>NUCLEOTIDE SEQUENCE</scope>
    <source>
        <strain evidence="3">Bu02</strain>
    </source>
</reference>
<feature type="domain" description="Pyruvate/ketoisovalerate oxidoreductase catalytic" evidence="2">
    <location>
        <begin position="11"/>
        <end position="172"/>
    </location>
</feature>
<proteinExistence type="predicted"/>
<dbReference type="AlphaFoldDB" id="A0AAT9LCY7"/>
<dbReference type="InterPro" id="IPR052554">
    <property type="entry name" value="2-oxoglutarate_synth_KorC"/>
</dbReference>
<keyword evidence="1" id="KW-0560">Oxidoreductase</keyword>
<dbReference type="PANTHER" id="PTHR42730">
    <property type="entry name" value="2-OXOGLUTARATE SYNTHASE SUBUNIT KORC"/>
    <property type="match status" value="1"/>
</dbReference>
<evidence type="ECO:0000256" key="1">
    <source>
        <dbReference type="ARBA" id="ARBA00023002"/>
    </source>
</evidence>
<name>A0AAT9LCY7_9FIRM</name>
<dbReference type="InterPro" id="IPR002869">
    <property type="entry name" value="Pyrv_flavodox_OxRed_cen"/>
</dbReference>
<dbReference type="EMBL" id="CP062796">
    <property type="protein sequence ID" value="QUL98492.1"/>
    <property type="molecule type" value="Genomic_DNA"/>
</dbReference>
<dbReference type="Pfam" id="PF01558">
    <property type="entry name" value="POR"/>
    <property type="match status" value="1"/>
</dbReference>
<dbReference type="SUPFAM" id="SSF53323">
    <property type="entry name" value="Pyruvate-ferredoxin oxidoreductase, PFOR, domain III"/>
    <property type="match status" value="1"/>
</dbReference>
<evidence type="ECO:0000259" key="2">
    <source>
        <dbReference type="Pfam" id="PF01558"/>
    </source>
</evidence>
<protein>
    <submittedName>
        <fullName evidence="3">2-oxoacid:acceptor oxidoreductase family protein</fullName>
    </submittedName>
</protein>